<name>A0A135Z5C9_GARVA</name>
<accession>A0A135Z5C9</accession>
<dbReference type="AlphaFoldDB" id="A0A135Z5C9"/>
<gene>
    <name evidence="1" type="ORF">HMPREF3230_00878</name>
</gene>
<organism evidence="1 2">
    <name type="scientific">Gardnerella vaginalis</name>
    <dbReference type="NCBI Taxonomy" id="2702"/>
    <lineage>
        <taxon>Bacteria</taxon>
        <taxon>Bacillati</taxon>
        <taxon>Actinomycetota</taxon>
        <taxon>Actinomycetes</taxon>
        <taxon>Bifidobacteriales</taxon>
        <taxon>Bifidobacteriaceae</taxon>
        <taxon>Gardnerella</taxon>
    </lineage>
</organism>
<protein>
    <submittedName>
        <fullName evidence="1">Uncharacterized protein</fullName>
    </submittedName>
</protein>
<dbReference type="PATRIC" id="fig|2702.101.peg.855"/>
<evidence type="ECO:0000313" key="2">
    <source>
        <dbReference type="Proteomes" id="UP000070505"/>
    </source>
</evidence>
<reference evidence="2" key="1">
    <citation type="submission" date="2016-02" db="EMBL/GenBank/DDBJ databases">
        <authorList>
            <person name="Mitreva M."/>
            <person name="Pepin K.H."/>
            <person name="Mihindukulasuriya K.A."/>
            <person name="Fulton R."/>
            <person name="Fronick C."/>
            <person name="O'Laughlin M."/>
            <person name="Miner T."/>
            <person name="Herter B."/>
            <person name="Rosa B.A."/>
            <person name="Cordes M."/>
            <person name="Tomlinson C."/>
            <person name="Wollam A."/>
            <person name="Palsikar V.B."/>
            <person name="Mardis E.R."/>
            <person name="Wilson R.K."/>
        </authorList>
    </citation>
    <scope>NUCLEOTIDE SEQUENCE [LARGE SCALE GENOMIC DNA]</scope>
    <source>
        <strain evidence="2">CMW7778B</strain>
    </source>
</reference>
<comment type="caution">
    <text evidence="1">The sequence shown here is derived from an EMBL/GenBank/DDBJ whole genome shotgun (WGS) entry which is preliminary data.</text>
</comment>
<dbReference type="EMBL" id="LSRC01000036">
    <property type="protein sequence ID" value="KXI16831.1"/>
    <property type="molecule type" value="Genomic_DNA"/>
</dbReference>
<dbReference type="Proteomes" id="UP000070505">
    <property type="component" value="Unassembled WGS sequence"/>
</dbReference>
<evidence type="ECO:0000313" key="1">
    <source>
        <dbReference type="EMBL" id="KXI16831.1"/>
    </source>
</evidence>
<sequence>MQSCISYNHRNHAITVITQISIEQSPKQTIACTASHAHTITTATVDATLAHMRLHEHQMHIMQSNKRTHNADNTNALS</sequence>
<proteinExistence type="predicted"/>